<evidence type="ECO:0000313" key="3">
    <source>
        <dbReference type="Proteomes" id="UP001187192"/>
    </source>
</evidence>
<organism evidence="2 3">
    <name type="scientific">Ficus carica</name>
    <name type="common">Common fig</name>
    <dbReference type="NCBI Taxonomy" id="3494"/>
    <lineage>
        <taxon>Eukaryota</taxon>
        <taxon>Viridiplantae</taxon>
        <taxon>Streptophyta</taxon>
        <taxon>Embryophyta</taxon>
        <taxon>Tracheophyta</taxon>
        <taxon>Spermatophyta</taxon>
        <taxon>Magnoliopsida</taxon>
        <taxon>eudicotyledons</taxon>
        <taxon>Gunneridae</taxon>
        <taxon>Pentapetalae</taxon>
        <taxon>rosids</taxon>
        <taxon>fabids</taxon>
        <taxon>Rosales</taxon>
        <taxon>Moraceae</taxon>
        <taxon>Ficeae</taxon>
        <taxon>Ficus</taxon>
    </lineage>
</organism>
<feature type="region of interest" description="Disordered" evidence="1">
    <location>
        <begin position="33"/>
        <end position="57"/>
    </location>
</feature>
<keyword evidence="3" id="KW-1185">Reference proteome</keyword>
<sequence>MQRNLVSTNNLGISNVVFKIVAVNLDTGPCPHPAASPRSLPARVIPRPNPQLTPAEPALLVPTPAQTINFLQQDYRLPPRGLPA</sequence>
<proteinExistence type="predicted"/>
<dbReference type="AlphaFoldDB" id="A0AA88DSA1"/>
<protein>
    <submittedName>
        <fullName evidence="2">Uncharacterized protein</fullName>
    </submittedName>
</protein>
<dbReference type="EMBL" id="BTGU01000099">
    <property type="protein sequence ID" value="GMN60504.1"/>
    <property type="molecule type" value="Genomic_DNA"/>
</dbReference>
<reference evidence="2" key="1">
    <citation type="submission" date="2023-07" db="EMBL/GenBank/DDBJ databases">
        <title>draft genome sequence of fig (Ficus carica).</title>
        <authorList>
            <person name="Takahashi T."/>
            <person name="Nishimura K."/>
        </authorList>
    </citation>
    <scope>NUCLEOTIDE SEQUENCE</scope>
</reference>
<dbReference type="Proteomes" id="UP001187192">
    <property type="component" value="Unassembled WGS sequence"/>
</dbReference>
<name>A0AA88DSA1_FICCA</name>
<evidence type="ECO:0000256" key="1">
    <source>
        <dbReference type="SAM" id="MobiDB-lite"/>
    </source>
</evidence>
<gene>
    <name evidence="2" type="ORF">TIFTF001_029602</name>
</gene>
<evidence type="ECO:0000313" key="2">
    <source>
        <dbReference type="EMBL" id="GMN60504.1"/>
    </source>
</evidence>
<accession>A0AA88DSA1</accession>
<comment type="caution">
    <text evidence="2">The sequence shown here is derived from an EMBL/GenBank/DDBJ whole genome shotgun (WGS) entry which is preliminary data.</text>
</comment>